<proteinExistence type="predicted"/>
<dbReference type="GeneID" id="25915751"/>
<gene>
    <name evidence="1" type="ORF">SARC_15247</name>
</gene>
<organism evidence="1 2">
    <name type="scientific">Sphaeroforma arctica JP610</name>
    <dbReference type="NCBI Taxonomy" id="667725"/>
    <lineage>
        <taxon>Eukaryota</taxon>
        <taxon>Ichthyosporea</taxon>
        <taxon>Ichthyophonida</taxon>
        <taxon>Sphaeroforma</taxon>
    </lineage>
</organism>
<reference evidence="1 2" key="1">
    <citation type="submission" date="2011-02" db="EMBL/GenBank/DDBJ databases">
        <title>The Genome Sequence of Sphaeroforma arctica JP610.</title>
        <authorList>
            <consortium name="The Broad Institute Genome Sequencing Platform"/>
            <person name="Russ C."/>
            <person name="Cuomo C."/>
            <person name="Young S.K."/>
            <person name="Zeng Q."/>
            <person name="Gargeya S."/>
            <person name="Alvarado L."/>
            <person name="Berlin A."/>
            <person name="Chapman S.B."/>
            <person name="Chen Z."/>
            <person name="Freedman E."/>
            <person name="Gellesch M."/>
            <person name="Goldberg J."/>
            <person name="Griggs A."/>
            <person name="Gujja S."/>
            <person name="Heilman E."/>
            <person name="Heiman D."/>
            <person name="Howarth C."/>
            <person name="Mehta T."/>
            <person name="Neiman D."/>
            <person name="Pearson M."/>
            <person name="Roberts A."/>
            <person name="Saif S."/>
            <person name="Shea T."/>
            <person name="Shenoy N."/>
            <person name="Sisk P."/>
            <person name="Stolte C."/>
            <person name="Sykes S."/>
            <person name="White J."/>
            <person name="Yandava C."/>
            <person name="Burger G."/>
            <person name="Gray M.W."/>
            <person name="Holland P.W.H."/>
            <person name="King N."/>
            <person name="Lang F.B.F."/>
            <person name="Roger A.J."/>
            <person name="Ruiz-Trillo I."/>
            <person name="Haas B."/>
            <person name="Nusbaum C."/>
            <person name="Birren B."/>
        </authorList>
    </citation>
    <scope>NUCLEOTIDE SEQUENCE [LARGE SCALE GENOMIC DNA]</scope>
    <source>
        <strain evidence="1 2">JP610</strain>
    </source>
</reference>
<name>A0A0L0F6K8_9EUKA</name>
<keyword evidence="2" id="KW-1185">Reference proteome</keyword>
<accession>A0A0L0F6K8</accession>
<evidence type="ECO:0000313" key="1">
    <source>
        <dbReference type="EMBL" id="KNC72201.1"/>
    </source>
</evidence>
<sequence length="126" mass="14079">MPFGLPLVTSAVLVRIATDYPHALAYAFNTSMNTADSTDTYEEQAYIEQIRKLLHHPVRAQMTTELLALTDPNMLYRDWLEIDLDPLIKAPKGPGQKTASARAYSALISLPFMKSARSSTGMKLRH</sequence>
<dbReference type="EMBL" id="KQ247414">
    <property type="protein sequence ID" value="KNC72201.1"/>
    <property type="molecule type" value="Genomic_DNA"/>
</dbReference>
<dbReference type="AlphaFoldDB" id="A0A0L0F6K8"/>
<protein>
    <submittedName>
        <fullName evidence="1">Uncharacterized protein</fullName>
    </submittedName>
</protein>
<dbReference type="RefSeq" id="XP_014146103.1">
    <property type="nucleotide sequence ID" value="XM_014290628.1"/>
</dbReference>
<dbReference type="Proteomes" id="UP000054560">
    <property type="component" value="Unassembled WGS sequence"/>
</dbReference>
<evidence type="ECO:0000313" key="2">
    <source>
        <dbReference type="Proteomes" id="UP000054560"/>
    </source>
</evidence>